<dbReference type="AlphaFoldDB" id="A0A222VW15"/>
<keyword evidence="2" id="KW-1185">Reference proteome</keyword>
<name>A0A222VW15_9PSEU</name>
<dbReference type="RefSeq" id="WP_091809341.1">
    <property type="nucleotide sequence ID" value="NZ_CP016353.1"/>
</dbReference>
<sequence length="559" mass="59943">MRAGELSSAERQVWEAFSRGEAVDLRTGDSELDAPDRDSAWGPDRTVRARVLTDLLLGRGEAEPGHVARLALAGARIEGRLDLGDAEITVPVALTECRFDDGVTIANARARRWDFSGSWLASLDATQAHIDGDLLLRRSRIPGGVRLAGARLVGMLLLNHAWLGESGGYALHAARLVIDHSIYCVRFRADGGLYLAGARVGGGVHCPGARLSNRDGDALEISRATIDDDLNLTEGFQLDGFLRLVQTHVRGQIDMSGAQLNNLAGPALIADNLTVDQSFYAANLVADAELRLLGAHVAGDFVLSGARLRNPGGQVLDGGSLVVDRGMRCGPGFVAEGELRLVGSKVGVLDLCAAEPVSLSVDLRHAQLGILRHDPPAAALTMRLDGLTYDTLDPLLSVPDRLTWLAGQPDGYRPLPYEQLAGTYRRLGHDADARKVLLAKQRRRRAASSFPARAWGVLQDWTVGYGYLPGRAALWLLALLTVGTILFWLQPPLRVQAGTGFNALVYTLDVLLPVVRLGQATAFTPAGSGLQWCGYLLTAAGWVLATTVVAGITRTLTRH</sequence>
<protein>
    <submittedName>
        <fullName evidence="1">Uncharacterized protein</fullName>
    </submittedName>
</protein>
<dbReference type="EMBL" id="FMZE01000011">
    <property type="protein sequence ID" value="SDD71454.1"/>
    <property type="molecule type" value="Genomic_DNA"/>
</dbReference>
<proteinExistence type="predicted"/>
<dbReference type="STRING" id="530584.SAMN05421630_111208"/>
<reference evidence="1 2" key="1">
    <citation type="submission" date="2016-10" db="EMBL/GenBank/DDBJ databases">
        <authorList>
            <person name="de Groot N.N."/>
        </authorList>
    </citation>
    <scope>NUCLEOTIDE SEQUENCE [LARGE SCALE GENOMIC DNA]</scope>
    <source>
        <strain evidence="1 2">CGMCC 4.5506</strain>
    </source>
</reference>
<organism evidence="1 2">
    <name type="scientific">Prauserella marina</name>
    <dbReference type="NCBI Taxonomy" id="530584"/>
    <lineage>
        <taxon>Bacteria</taxon>
        <taxon>Bacillati</taxon>
        <taxon>Actinomycetota</taxon>
        <taxon>Actinomycetes</taxon>
        <taxon>Pseudonocardiales</taxon>
        <taxon>Pseudonocardiaceae</taxon>
        <taxon>Prauserella</taxon>
    </lineage>
</organism>
<dbReference type="Proteomes" id="UP000199494">
    <property type="component" value="Unassembled WGS sequence"/>
</dbReference>
<accession>A0A222VW15</accession>
<dbReference type="OrthoDB" id="5194370at2"/>
<evidence type="ECO:0000313" key="1">
    <source>
        <dbReference type="EMBL" id="SDD71454.1"/>
    </source>
</evidence>
<gene>
    <name evidence="1" type="ORF">SAMN05421630_111208</name>
</gene>
<dbReference type="KEGG" id="pmad:BAY61_26130"/>
<evidence type="ECO:0000313" key="2">
    <source>
        <dbReference type="Proteomes" id="UP000199494"/>
    </source>
</evidence>